<dbReference type="EMBL" id="BLKM01000691">
    <property type="protein sequence ID" value="GFG37349.1"/>
    <property type="molecule type" value="Genomic_DNA"/>
</dbReference>
<name>A0A6L2PXT8_COPFO</name>
<dbReference type="GO" id="GO:0005886">
    <property type="term" value="C:plasma membrane"/>
    <property type="evidence" value="ECO:0007669"/>
    <property type="project" value="TreeGrafter"/>
</dbReference>
<evidence type="ECO:0000256" key="1">
    <source>
        <dbReference type="ARBA" id="ARBA00004141"/>
    </source>
</evidence>
<dbReference type="PANTHER" id="PTHR45695">
    <property type="entry name" value="LEUCOKININ RECEPTOR-RELATED"/>
    <property type="match status" value="1"/>
</dbReference>
<keyword evidence="5" id="KW-0472">Membrane</keyword>
<keyword evidence="4" id="KW-0807">Transducer</keyword>
<evidence type="ECO:0000313" key="6">
    <source>
        <dbReference type="EMBL" id="GFG37349.1"/>
    </source>
</evidence>
<evidence type="ECO:0000313" key="7">
    <source>
        <dbReference type="Proteomes" id="UP000502823"/>
    </source>
</evidence>
<keyword evidence="5" id="KW-0812">Transmembrane</keyword>
<keyword evidence="5" id="KW-1133">Transmembrane helix</keyword>
<reference evidence="7" key="1">
    <citation type="submission" date="2020-01" db="EMBL/GenBank/DDBJ databases">
        <title>Draft genome sequence of the Termite Coptotermes fromosanus.</title>
        <authorList>
            <person name="Itakura S."/>
            <person name="Yosikawa Y."/>
            <person name="Umezawa K."/>
        </authorList>
    </citation>
    <scope>NUCLEOTIDE SEQUENCE [LARGE SCALE GENOMIC DNA]</scope>
</reference>
<evidence type="ECO:0000256" key="2">
    <source>
        <dbReference type="ARBA" id="ARBA00023040"/>
    </source>
</evidence>
<evidence type="ECO:0000256" key="3">
    <source>
        <dbReference type="ARBA" id="ARBA00023170"/>
    </source>
</evidence>
<keyword evidence="3" id="KW-0675">Receptor</keyword>
<feature type="transmembrane region" description="Helical" evidence="5">
    <location>
        <begin position="49"/>
        <end position="73"/>
    </location>
</feature>
<dbReference type="AlphaFoldDB" id="A0A6L2PXT8"/>
<keyword evidence="7" id="KW-1185">Reference proteome</keyword>
<dbReference type="InParanoid" id="A0A6L2PXT8"/>
<protein>
    <recommendedName>
        <fullName evidence="8">G-protein coupled receptors family 1 profile domain-containing protein</fullName>
    </recommendedName>
</protein>
<comment type="caution">
    <text evidence="6">The sequence shown here is derived from an EMBL/GenBank/DDBJ whole genome shotgun (WGS) entry which is preliminary data.</text>
</comment>
<evidence type="ECO:0000256" key="5">
    <source>
        <dbReference type="SAM" id="Phobius"/>
    </source>
</evidence>
<feature type="transmembrane region" description="Helical" evidence="5">
    <location>
        <begin position="12"/>
        <end position="37"/>
    </location>
</feature>
<dbReference type="SUPFAM" id="SSF81321">
    <property type="entry name" value="Family A G protein-coupled receptor-like"/>
    <property type="match status" value="1"/>
</dbReference>
<dbReference type="Proteomes" id="UP000502823">
    <property type="component" value="Unassembled WGS sequence"/>
</dbReference>
<accession>A0A6L2PXT8</accession>
<dbReference type="PANTHER" id="PTHR45695:SF26">
    <property type="entry name" value="NEUROPEPTIDE CCHAMIDE-1 RECEPTOR"/>
    <property type="match status" value="1"/>
</dbReference>
<evidence type="ECO:0000256" key="4">
    <source>
        <dbReference type="ARBA" id="ARBA00023224"/>
    </source>
</evidence>
<proteinExistence type="predicted"/>
<dbReference type="OrthoDB" id="10049706at2759"/>
<dbReference type="Gene3D" id="1.20.1070.10">
    <property type="entry name" value="Rhodopsin 7-helix transmembrane proteins"/>
    <property type="match status" value="1"/>
</dbReference>
<keyword evidence="2" id="KW-0297">G-protein coupled receptor</keyword>
<sequence>MEALIQARAVSSNVMIALATVSATSYVPFYLFTLLYVWADFQTRPTTHYIVFIITYNFTFGNSCFNPIALYIVSSKFRGHFNRYLLCRRERKTTKDQNRISSATSLSTETVL</sequence>
<dbReference type="GO" id="GO:0008188">
    <property type="term" value="F:neuropeptide receptor activity"/>
    <property type="evidence" value="ECO:0007669"/>
    <property type="project" value="TreeGrafter"/>
</dbReference>
<comment type="subcellular location">
    <subcellularLocation>
        <location evidence="1">Membrane</location>
        <topology evidence="1">Multi-pass membrane protein</topology>
    </subcellularLocation>
</comment>
<organism evidence="6 7">
    <name type="scientific">Coptotermes formosanus</name>
    <name type="common">Formosan subterranean termite</name>
    <dbReference type="NCBI Taxonomy" id="36987"/>
    <lineage>
        <taxon>Eukaryota</taxon>
        <taxon>Metazoa</taxon>
        <taxon>Ecdysozoa</taxon>
        <taxon>Arthropoda</taxon>
        <taxon>Hexapoda</taxon>
        <taxon>Insecta</taxon>
        <taxon>Pterygota</taxon>
        <taxon>Neoptera</taxon>
        <taxon>Polyneoptera</taxon>
        <taxon>Dictyoptera</taxon>
        <taxon>Blattodea</taxon>
        <taxon>Blattoidea</taxon>
        <taxon>Termitoidae</taxon>
        <taxon>Rhinotermitidae</taxon>
        <taxon>Coptotermes</taxon>
    </lineage>
</organism>
<gene>
    <name evidence="6" type="ORF">Cfor_08479</name>
</gene>
<evidence type="ECO:0008006" key="8">
    <source>
        <dbReference type="Google" id="ProtNLM"/>
    </source>
</evidence>